<accession>A0A7W9W7P9</accession>
<dbReference type="SUPFAM" id="SSF52935">
    <property type="entry name" value="PK C-terminal domain-like"/>
    <property type="match status" value="1"/>
</dbReference>
<dbReference type="InterPro" id="IPR001697">
    <property type="entry name" value="Pyr_Knase"/>
</dbReference>
<evidence type="ECO:0000256" key="1">
    <source>
        <dbReference type="ARBA" id="ARBA00001946"/>
    </source>
</evidence>
<keyword evidence="11 15" id="KW-0460">Magnesium</keyword>
<keyword evidence="8" id="KW-0547">Nucleotide-binding</keyword>
<keyword evidence="10" id="KW-0067">ATP-binding</keyword>
<dbReference type="SUPFAM" id="SSF51621">
    <property type="entry name" value="Phosphoenolpyruvate/pyruvate domain"/>
    <property type="match status" value="1"/>
</dbReference>
<dbReference type="Gene3D" id="2.40.33.10">
    <property type="entry name" value="PK beta-barrel domain-like"/>
    <property type="match status" value="1"/>
</dbReference>
<evidence type="ECO:0000259" key="16">
    <source>
        <dbReference type="Pfam" id="PF00224"/>
    </source>
</evidence>
<dbReference type="NCBIfam" id="NF004491">
    <property type="entry name" value="PRK05826.1"/>
    <property type="match status" value="1"/>
</dbReference>
<dbReference type="PROSITE" id="PS00110">
    <property type="entry name" value="PYRUVATE_KINASE"/>
    <property type="match status" value="1"/>
</dbReference>
<dbReference type="Gene3D" id="3.40.1380.20">
    <property type="entry name" value="Pyruvate kinase, C-terminal domain"/>
    <property type="match status" value="1"/>
</dbReference>
<feature type="domain" description="Pyruvate kinase C-terminal" evidence="17">
    <location>
        <begin position="355"/>
        <end position="468"/>
    </location>
</feature>
<keyword evidence="13 18" id="KW-0670">Pyruvate</keyword>
<evidence type="ECO:0000256" key="3">
    <source>
        <dbReference type="ARBA" id="ARBA00004997"/>
    </source>
</evidence>
<dbReference type="Proteomes" id="UP000520814">
    <property type="component" value="Unassembled WGS sequence"/>
</dbReference>
<dbReference type="GO" id="GO:0030955">
    <property type="term" value="F:potassium ion binding"/>
    <property type="evidence" value="ECO:0007669"/>
    <property type="project" value="UniProtKB-UniRule"/>
</dbReference>
<dbReference type="PRINTS" id="PR01050">
    <property type="entry name" value="PYRUVTKNASE"/>
</dbReference>
<dbReference type="FunFam" id="2.40.33.10:FF:000001">
    <property type="entry name" value="Pyruvate kinase"/>
    <property type="match status" value="1"/>
</dbReference>
<dbReference type="InterPro" id="IPR040442">
    <property type="entry name" value="Pyrv_kinase-like_dom_sf"/>
</dbReference>
<dbReference type="PANTHER" id="PTHR11817">
    <property type="entry name" value="PYRUVATE KINASE"/>
    <property type="match status" value="1"/>
</dbReference>
<keyword evidence="7" id="KW-0479">Metal-binding</keyword>
<dbReference type="NCBIfam" id="NF004978">
    <property type="entry name" value="PRK06354.1"/>
    <property type="match status" value="1"/>
</dbReference>
<proteinExistence type="inferred from homology"/>
<dbReference type="EMBL" id="JACHGW010000004">
    <property type="protein sequence ID" value="MBB6052699.1"/>
    <property type="molecule type" value="Genomic_DNA"/>
</dbReference>
<protein>
    <recommendedName>
        <fullName evidence="5 14">Pyruvate kinase</fullName>
        <ecNumber evidence="5 14">2.7.1.40</ecNumber>
    </recommendedName>
</protein>
<dbReference type="InterPro" id="IPR015795">
    <property type="entry name" value="Pyrv_Knase_C"/>
</dbReference>
<evidence type="ECO:0000256" key="14">
    <source>
        <dbReference type="NCBIfam" id="TIGR01064"/>
    </source>
</evidence>
<evidence type="ECO:0000313" key="18">
    <source>
        <dbReference type="EMBL" id="MBB6052699.1"/>
    </source>
</evidence>
<dbReference type="GO" id="GO:0016301">
    <property type="term" value="F:kinase activity"/>
    <property type="evidence" value="ECO:0007669"/>
    <property type="project" value="UniProtKB-KW"/>
</dbReference>
<comment type="cofactor">
    <cofactor evidence="1">
        <name>Mg(2+)</name>
        <dbReference type="ChEBI" id="CHEBI:18420"/>
    </cofactor>
</comment>
<dbReference type="InterPro" id="IPR015793">
    <property type="entry name" value="Pyrv_Knase_brl"/>
</dbReference>
<keyword evidence="9 15" id="KW-0418">Kinase</keyword>
<keyword evidence="6 15" id="KW-0808">Transferase</keyword>
<dbReference type="InterPro" id="IPR015806">
    <property type="entry name" value="Pyrv_Knase_insert_dom_sf"/>
</dbReference>
<dbReference type="InterPro" id="IPR036918">
    <property type="entry name" value="Pyrv_Knase_C_sf"/>
</dbReference>
<sequence length="474" mass="50523">MTRTKIVCTLGPAVDAPETLEQLIRAGLDVARFNFSHGTHTQHSDRFARLKAAASAVGKHVAVLQDLCGPKLRVGTLEAGVVLDDGASVLLTQEGSIGNAERVPLPIPEFFAVADVGARLLLDDGLLELQVEEVLPEAVRCRVIQGGPLSSGKGVNLPGVALPIRAVTEKDEQDLAFGLALGVDYVALSFVRHADDVHYLRSLMERAGRVVPILVKIEKAEAVENLDAILAVADGAMVARGDLGIELPVEEMAMIQKRLIRACNTLGKPVITATQMLDSMIRNPRPTRAEVTDIANAILDGSDALMLSGETAVGAYPIQAVETMGRIARRTEEQLNYDQILRDKTNLFGRESITDAVAEAAVTIAHDQQATAILCATETGGTARSVAKFRPRSQVLAVTPSPETCRRLALFWGVQPLLMPPPTSVDGLLLESTAVAERSGYLKQGDLFVLTSGTPLGKPGSTNLIKVHSLGDPL</sequence>
<comment type="pathway">
    <text evidence="3 15">Carbohydrate degradation; glycolysis; pyruvate from D-glyceraldehyde 3-phosphate: step 5/5.</text>
</comment>
<evidence type="ECO:0000256" key="10">
    <source>
        <dbReference type="ARBA" id="ARBA00022840"/>
    </source>
</evidence>
<dbReference type="SUPFAM" id="SSF50800">
    <property type="entry name" value="PK beta-barrel domain-like"/>
    <property type="match status" value="1"/>
</dbReference>
<evidence type="ECO:0000256" key="15">
    <source>
        <dbReference type="RuleBase" id="RU000504"/>
    </source>
</evidence>
<evidence type="ECO:0000256" key="7">
    <source>
        <dbReference type="ARBA" id="ARBA00022723"/>
    </source>
</evidence>
<evidence type="ECO:0000256" key="9">
    <source>
        <dbReference type="ARBA" id="ARBA00022777"/>
    </source>
</evidence>
<evidence type="ECO:0000313" key="19">
    <source>
        <dbReference type="Proteomes" id="UP000520814"/>
    </source>
</evidence>
<organism evidence="18 19">
    <name type="scientific">Armatimonas rosea</name>
    <dbReference type="NCBI Taxonomy" id="685828"/>
    <lineage>
        <taxon>Bacteria</taxon>
        <taxon>Bacillati</taxon>
        <taxon>Armatimonadota</taxon>
        <taxon>Armatimonadia</taxon>
        <taxon>Armatimonadales</taxon>
        <taxon>Armatimonadaceae</taxon>
        <taxon>Armatimonas</taxon>
    </lineage>
</organism>
<dbReference type="GO" id="GO:0000287">
    <property type="term" value="F:magnesium ion binding"/>
    <property type="evidence" value="ECO:0007669"/>
    <property type="project" value="UniProtKB-UniRule"/>
</dbReference>
<dbReference type="AlphaFoldDB" id="A0A7W9W7P9"/>
<dbReference type="GO" id="GO:0005524">
    <property type="term" value="F:ATP binding"/>
    <property type="evidence" value="ECO:0007669"/>
    <property type="project" value="UniProtKB-KW"/>
</dbReference>
<keyword evidence="19" id="KW-1185">Reference proteome</keyword>
<evidence type="ECO:0000259" key="17">
    <source>
        <dbReference type="Pfam" id="PF02887"/>
    </source>
</evidence>
<feature type="domain" description="Pyruvate kinase barrel" evidence="16">
    <location>
        <begin position="2"/>
        <end position="321"/>
    </location>
</feature>
<evidence type="ECO:0000256" key="4">
    <source>
        <dbReference type="ARBA" id="ARBA00008663"/>
    </source>
</evidence>
<evidence type="ECO:0000256" key="12">
    <source>
        <dbReference type="ARBA" id="ARBA00023152"/>
    </source>
</evidence>
<dbReference type="FunFam" id="3.20.20.60:FF:000025">
    <property type="entry name" value="Pyruvate kinase"/>
    <property type="match status" value="1"/>
</dbReference>
<evidence type="ECO:0000256" key="6">
    <source>
        <dbReference type="ARBA" id="ARBA00022679"/>
    </source>
</evidence>
<dbReference type="Pfam" id="PF02887">
    <property type="entry name" value="PK_C"/>
    <property type="match status" value="1"/>
</dbReference>
<keyword evidence="12 15" id="KW-0324">Glycolysis</keyword>
<gene>
    <name evidence="18" type="ORF">HNQ39_004520</name>
</gene>
<dbReference type="Gene3D" id="3.20.20.60">
    <property type="entry name" value="Phosphoenolpyruvate-binding domains"/>
    <property type="match status" value="1"/>
</dbReference>
<reference evidence="18 19" key="1">
    <citation type="submission" date="2020-08" db="EMBL/GenBank/DDBJ databases">
        <title>Genomic Encyclopedia of Type Strains, Phase IV (KMG-IV): sequencing the most valuable type-strain genomes for metagenomic binning, comparative biology and taxonomic classification.</title>
        <authorList>
            <person name="Goeker M."/>
        </authorList>
    </citation>
    <scope>NUCLEOTIDE SEQUENCE [LARGE SCALE GENOMIC DNA]</scope>
    <source>
        <strain evidence="18 19">DSM 23562</strain>
    </source>
</reference>
<dbReference type="InterPro" id="IPR015813">
    <property type="entry name" value="Pyrv/PenolPyrv_kinase-like_dom"/>
</dbReference>
<comment type="caution">
    <text evidence="18">The sequence shown here is derived from an EMBL/GenBank/DDBJ whole genome shotgun (WGS) entry which is preliminary data.</text>
</comment>
<comment type="catalytic activity">
    <reaction evidence="15">
        <text>pyruvate + ATP = phosphoenolpyruvate + ADP + H(+)</text>
        <dbReference type="Rhea" id="RHEA:18157"/>
        <dbReference type="ChEBI" id="CHEBI:15361"/>
        <dbReference type="ChEBI" id="CHEBI:15378"/>
        <dbReference type="ChEBI" id="CHEBI:30616"/>
        <dbReference type="ChEBI" id="CHEBI:58702"/>
        <dbReference type="ChEBI" id="CHEBI:456216"/>
        <dbReference type="EC" id="2.7.1.40"/>
    </reaction>
</comment>
<dbReference type="NCBIfam" id="TIGR01064">
    <property type="entry name" value="pyruv_kin"/>
    <property type="match status" value="1"/>
</dbReference>
<dbReference type="EC" id="2.7.1.40" evidence="5 14"/>
<evidence type="ECO:0000256" key="8">
    <source>
        <dbReference type="ARBA" id="ARBA00022741"/>
    </source>
</evidence>
<comment type="cofactor">
    <cofactor evidence="2">
        <name>K(+)</name>
        <dbReference type="ChEBI" id="CHEBI:29103"/>
    </cofactor>
</comment>
<dbReference type="RefSeq" id="WP_184202222.1">
    <property type="nucleotide sequence ID" value="NZ_JACHGW010000004.1"/>
</dbReference>
<dbReference type="InterPro" id="IPR018209">
    <property type="entry name" value="Pyrv_Knase_AS"/>
</dbReference>
<dbReference type="GO" id="GO:0004743">
    <property type="term" value="F:pyruvate kinase activity"/>
    <property type="evidence" value="ECO:0007669"/>
    <property type="project" value="UniProtKB-UniRule"/>
</dbReference>
<dbReference type="UniPathway" id="UPA00109">
    <property type="reaction ID" value="UER00188"/>
</dbReference>
<dbReference type="Pfam" id="PF00224">
    <property type="entry name" value="PK"/>
    <property type="match status" value="1"/>
</dbReference>
<evidence type="ECO:0000256" key="11">
    <source>
        <dbReference type="ARBA" id="ARBA00022842"/>
    </source>
</evidence>
<name>A0A7W9W7P9_ARMRO</name>
<evidence type="ECO:0000256" key="2">
    <source>
        <dbReference type="ARBA" id="ARBA00001958"/>
    </source>
</evidence>
<evidence type="ECO:0000256" key="5">
    <source>
        <dbReference type="ARBA" id="ARBA00012142"/>
    </source>
</evidence>
<comment type="similarity">
    <text evidence="4 15">Belongs to the pyruvate kinase family.</text>
</comment>
<dbReference type="InterPro" id="IPR011037">
    <property type="entry name" value="Pyrv_Knase-like_insert_dom_sf"/>
</dbReference>
<evidence type="ECO:0000256" key="13">
    <source>
        <dbReference type="ARBA" id="ARBA00023317"/>
    </source>
</evidence>